<sequence>MIVKVSEVAKICGVSVQTIYKKINSFSSDEFNLYLNQVETRFKEVTPEGLIYFKTLYGIIDEPKKENNNVSADNEVIELLKEQLRIKDEQIATLMEQNRNFQVLLKAEQDKLLPPPKTPFIKRLFGRKDS</sequence>
<proteinExistence type="predicted"/>
<name>A0A0H5PXH2_9ZZZZ</name>
<reference evidence="1" key="2">
    <citation type="submission" date="2015-07" db="EMBL/GenBank/DDBJ databases">
        <title>Plasmids, circular viruses and viroids from rat gut.</title>
        <authorList>
            <person name="Jorgensen T.J."/>
            <person name="Hansen M.A."/>
            <person name="Xu Z."/>
            <person name="Tabak M.A."/>
            <person name="Sorensen S.J."/>
            <person name="Hansen L.H."/>
        </authorList>
    </citation>
    <scope>NUCLEOTIDE SEQUENCE</scope>
    <source>
        <strain evidence="1">RGRH0088</strain>
    </source>
</reference>
<dbReference type="AlphaFoldDB" id="A0A0H5PXH2"/>
<organism evidence="1">
    <name type="scientific">uncultured prokaryote</name>
    <dbReference type="NCBI Taxonomy" id="198431"/>
    <lineage>
        <taxon>unclassified sequences</taxon>
        <taxon>environmental samples</taxon>
    </lineage>
</organism>
<reference evidence="1" key="1">
    <citation type="submission" date="2015-06" db="EMBL/GenBank/DDBJ databases">
        <authorList>
            <person name="Joergensen T."/>
        </authorList>
    </citation>
    <scope>NUCLEOTIDE SEQUENCE</scope>
    <source>
        <strain evidence="1">RGRH0088</strain>
    </source>
</reference>
<protein>
    <submittedName>
        <fullName evidence="1">Uncharacterized protein</fullName>
    </submittedName>
</protein>
<dbReference type="EMBL" id="LN852779">
    <property type="protein sequence ID" value="CRY93875.1"/>
    <property type="molecule type" value="Genomic_DNA"/>
</dbReference>
<evidence type="ECO:0000313" key="1">
    <source>
        <dbReference type="EMBL" id="CRY93875.1"/>
    </source>
</evidence>
<accession>A0A0H5PXH2</accession>